<feature type="compositionally biased region" description="Basic residues" evidence="8">
    <location>
        <begin position="191"/>
        <end position="204"/>
    </location>
</feature>
<dbReference type="PROSITE" id="PS50016">
    <property type="entry name" value="ZF_PHD_2"/>
    <property type="match status" value="1"/>
</dbReference>
<dbReference type="PANTHER" id="PTHR11477">
    <property type="entry name" value="TRANSCRIPTION FACTOR S-II ZINC FINGER DOMAIN-CONTAINING PROTEIN"/>
    <property type="match status" value="1"/>
</dbReference>
<dbReference type="GO" id="GO:0001139">
    <property type="term" value="F:RNA polymerase II complex recruiting activity"/>
    <property type="evidence" value="ECO:0007669"/>
    <property type="project" value="TreeGrafter"/>
</dbReference>
<feature type="region of interest" description="Disordered" evidence="8">
    <location>
        <begin position="781"/>
        <end position="859"/>
    </location>
</feature>
<evidence type="ECO:0000313" key="11">
    <source>
        <dbReference type="EMBL" id="OAX81840.1"/>
    </source>
</evidence>
<accession>A0A1B7NYI6</accession>
<organism evidence="11 12">
    <name type="scientific">Emergomyces africanus</name>
    <dbReference type="NCBI Taxonomy" id="1955775"/>
    <lineage>
        <taxon>Eukaryota</taxon>
        <taxon>Fungi</taxon>
        <taxon>Dikarya</taxon>
        <taxon>Ascomycota</taxon>
        <taxon>Pezizomycotina</taxon>
        <taxon>Eurotiomycetes</taxon>
        <taxon>Eurotiomycetidae</taxon>
        <taxon>Onygenales</taxon>
        <taxon>Ajellomycetaceae</taxon>
        <taxon>Emergomyces</taxon>
    </lineage>
</organism>
<keyword evidence="12" id="KW-1185">Reference proteome</keyword>
<protein>
    <recommendedName>
        <fullName evidence="3">Transcription factor BYE1</fullName>
    </recommendedName>
</protein>
<dbReference type="Pfam" id="PF23257">
    <property type="entry name" value="DUF7071"/>
    <property type="match status" value="1"/>
</dbReference>
<dbReference type="GO" id="GO:0006362">
    <property type="term" value="P:transcription elongation by RNA polymerase I"/>
    <property type="evidence" value="ECO:0007669"/>
    <property type="project" value="TreeGrafter"/>
</dbReference>
<sequence>MAGKPICIPAVFKYSGSCQIPLEFVVANVCVQQAVLVYLERSANLSFHRTDEPRRSGRATKGQHTKNNELPEMAPAKRKGKTQGKAQKQTSNELTPTPKEEEDEIIRCICGEYEEEEDVERDMICCDKCSAWQHNDCMGLTFPKGQEPAEYFCEQCKPENHKELLDKMARGEKPWEEAARLRALAAEEKKARRKKGGKRGRKSARPSDIKSEVGEERAKSASATPAKENPVSAPPGDDKASPTVSGAALPSGPPSSQKRKFDEDEVHQPEPGPKQKLQRLSTGGQVSAPEVRSPTTHRKQSVSSVQSAQEQKNARSPTEGAGGPSDILSLARRNVANALVKLFVEQATSAQQQGVYTVPAGKTKEAVGEELGLAIEHAMYKHLCGGTGEPSEAYKQQMRTILFNVRKNTSLRDSLLVGSISPNTLATMSTQDMASKELRQKDDEIKREAERQHIIIQEQGPRIRRTHKGEELIEDDSQHASTESIFSAAPSRRDTLHDSEPHSATSPTRARPASPSISHQPEFREYRGSVDRAAGDHRVQPLDTTDGDKRRTSGSAFNIQNVWSNVQSPGSAPHDKPFPPAAPSHREVHPAHKVQADAEIDQLLKDEDVDSPPYSPKDFHGDGEIWRGKISMSPVADFSATARHVAGADLSGRIPWAQLMPPTLVIDGRIDTQLATNYLCGLRFSQTTDVSVNAISPPISPHDNAEFQKLFEYFLQRKRFGVIGKHPHPAVKDTYLIPIETGHSKKPEFIELLENNALEDPTPERTLLVVFVVKTNNHYSPPIGHPTPQEPAYSSASPLTATPGSAPHQSQYVPAPTTSSGTPPVFPTAASASPAGMTTTDGINHHQPHSQQHQYTPASHTFPLPQKLTGKSAAVQVLGPLATSPAVEQLLQQAPNSDVEQLKLIAGILAQNPAAANDYQLLVTKIVENTNGKAQ</sequence>
<keyword evidence="5 7" id="KW-0863">Zinc-finger</keyword>
<keyword evidence="4" id="KW-0479">Metal-binding</keyword>
<feature type="compositionally biased region" description="Polar residues" evidence="8">
    <location>
        <begin position="792"/>
        <end position="822"/>
    </location>
</feature>
<dbReference type="EMBL" id="LGUA01000398">
    <property type="protein sequence ID" value="OAX81840.1"/>
    <property type="molecule type" value="Genomic_DNA"/>
</dbReference>
<comment type="function">
    <text evidence="1">Negative regulator of transcription elongation.</text>
</comment>
<feature type="compositionally biased region" description="Basic and acidic residues" evidence="8">
    <location>
        <begin position="259"/>
        <end position="268"/>
    </location>
</feature>
<feature type="compositionally biased region" description="Polar residues" evidence="8">
    <location>
        <begin position="849"/>
        <end position="859"/>
    </location>
</feature>
<dbReference type="GO" id="GO:0000977">
    <property type="term" value="F:RNA polymerase II transcription regulatory region sequence-specific DNA binding"/>
    <property type="evidence" value="ECO:0007669"/>
    <property type="project" value="TreeGrafter"/>
</dbReference>
<dbReference type="InterPro" id="IPR012921">
    <property type="entry name" value="SPOC_C"/>
</dbReference>
<dbReference type="CDD" id="cd21538">
    <property type="entry name" value="SPOC_TFIIS"/>
    <property type="match status" value="1"/>
</dbReference>
<dbReference type="InterPro" id="IPR003618">
    <property type="entry name" value="TFIIS_cen_dom"/>
</dbReference>
<evidence type="ECO:0000256" key="2">
    <source>
        <dbReference type="ARBA" id="ARBA00011050"/>
    </source>
</evidence>
<dbReference type="OrthoDB" id="79252at2759"/>
<dbReference type="Pfam" id="PF00628">
    <property type="entry name" value="PHD"/>
    <property type="match status" value="1"/>
</dbReference>
<dbReference type="AlphaFoldDB" id="A0A1B7NYI6"/>
<dbReference type="SUPFAM" id="SSF57903">
    <property type="entry name" value="FYVE/PHD zinc finger"/>
    <property type="match status" value="1"/>
</dbReference>
<evidence type="ECO:0000256" key="1">
    <source>
        <dbReference type="ARBA" id="ARBA00002311"/>
    </source>
</evidence>
<dbReference type="STRING" id="1658172.A0A1B7NYI6"/>
<feature type="compositionally biased region" description="Low complexity" evidence="8">
    <location>
        <begin position="301"/>
        <end position="311"/>
    </location>
</feature>
<dbReference type="FunFam" id="3.30.40.10:FF:000560">
    <property type="entry name" value="Putative PHD finger domain protein"/>
    <property type="match status" value="1"/>
</dbReference>
<evidence type="ECO:0000256" key="4">
    <source>
        <dbReference type="ARBA" id="ARBA00022723"/>
    </source>
</evidence>
<dbReference type="GO" id="GO:0006368">
    <property type="term" value="P:transcription elongation by RNA polymerase II"/>
    <property type="evidence" value="ECO:0007669"/>
    <property type="project" value="TreeGrafter"/>
</dbReference>
<dbReference type="InterPro" id="IPR011011">
    <property type="entry name" value="Znf_FYVE_PHD"/>
</dbReference>
<feature type="compositionally biased region" description="Basic and acidic residues" evidence="8">
    <location>
        <begin position="205"/>
        <end position="219"/>
    </location>
</feature>
<feature type="compositionally biased region" description="Low complexity" evidence="8">
    <location>
        <begin position="245"/>
        <end position="256"/>
    </location>
</feature>
<dbReference type="InterPro" id="IPR001965">
    <property type="entry name" value="Znf_PHD"/>
</dbReference>
<dbReference type="Pfam" id="PF07744">
    <property type="entry name" value="SPOC"/>
    <property type="match status" value="1"/>
</dbReference>
<evidence type="ECO:0000259" key="10">
    <source>
        <dbReference type="PROSITE" id="PS51321"/>
    </source>
</evidence>
<feature type="domain" description="PHD-type" evidence="9">
    <location>
        <begin position="105"/>
        <end position="159"/>
    </location>
</feature>
<feature type="domain" description="TFIIS central" evidence="10">
    <location>
        <begin position="331"/>
        <end position="461"/>
    </location>
</feature>
<dbReference type="SMART" id="SM00249">
    <property type="entry name" value="PHD"/>
    <property type="match status" value="1"/>
</dbReference>
<dbReference type="GO" id="GO:0008270">
    <property type="term" value="F:zinc ion binding"/>
    <property type="evidence" value="ECO:0007669"/>
    <property type="project" value="UniProtKB-KW"/>
</dbReference>
<feature type="compositionally biased region" description="Basic and acidic residues" evidence="8">
    <location>
        <begin position="491"/>
        <end position="501"/>
    </location>
</feature>
<proteinExistence type="inferred from homology"/>
<dbReference type="PROSITE" id="PS51321">
    <property type="entry name" value="TFIIS_CENTRAL"/>
    <property type="match status" value="1"/>
</dbReference>
<evidence type="ECO:0000256" key="8">
    <source>
        <dbReference type="SAM" id="MobiDB-lite"/>
    </source>
</evidence>
<dbReference type="InterPro" id="IPR036575">
    <property type="entry name" value="TFIIS_cen_dom_sf"/>
</dbReference>
<dbReference type="GO" id="GO:0031564">
    <property type="term" value="P:transcription antitermination"/>
    <property type="evidence" value="ECO:0007669"/>
    <property type="project" value="TreeGrafter"/>
</dbReference>
<gene>
    <name evidence="11" type="ORF">ACJ72_03817</name>
</gene>
<dbReference type="Pfam" id="PF07500">
    <property type="entry name" value="TFIIS_M"/>
    <property type="match status" value="1"/>
</dbReference>
<dbReference type="InterPro" id="IPR019787">
    <property type="entry name" value="Znf_PHD-finger"/>
</dbReference>
<evidence type="ECO:0000256" key="7">
    <source>
        <dbReference type="PROSITE-ProRule" id="PRU00146"/>
    </source>
</evidence>
<dbReference type="GO" id="GO:0005634">
    <property type="term" value="C:nucleus"/>
    <property type="evidence" value="ECO:0007669"/>
    <property type="project" value="TreeGrafter"/>
</dbReference>
<name>A0A1B7NYI6_9EURO</name>
<dbReference type="SMART" id="SM00510">
    <property type="entry name" value="TFS2M"/>
    <property type="match status" value="1"/>
</dbReference>
<dbReference type="PROSITE" id="PS01359">
    <property type="entry name" value="ZF_PHD_1"/>
    <property type="match status" value="1"/>
</dbReference>
<evidence type="ECO:0000313" key="12">
    <source>
        <dbReference type="Proteomes" id="UP000091918"/>
    </source>
</evidence>
<evidence type="ECO:0000259" key="9">
    <source>
        <dbReference type="PROSITE" id="PS50016"/>
    </source>
</evidence>
<reference evidence="11 12" key="1">
    <citation type="submission" date="2015-07" db="EMBL/GenBank/DDBJ databases">
        <title>Emmonsia species relationships and genome sequence.</title>
        <authorList>
            <person name="Cuomo C.A."/>
            <person name="Schwartz I.S."/>
            <person name="Kenyon C."/>
            <person name="de Hoog G.S."/>
            <person name="Govender N.P."/>
            <person name="Botha A."/>
            <person name="Moreno L."/>
            <person name="de Vries M."/>
            <person name="Munoz J.F."/>
            <person name="Stielow J.B."/>
        </authorList>
    </citation>
    <scope>NUCLEOTIDE SEQUENCE [LARGE SCALE GENOMIC DNA]</scope>
    <source>
        <strain evidence="11 12">CBS 136260</strain>
    </source>
</reference>
<keyword evidence="6" id="KW-0862">Zinc</keyword>
<comment type="caution">
    <text evidence="11">The sequence shown here is derived from an EMBL/GenBank/DDBJ whole genome shotgun (WGS) entry which is preliminary data.</text>
</comment>
<dbReference type="Proteomes" id="UP000091918">
    <property type="component" value="Unassembled WGS sequence"/>
</dbReference>
<evidence type="ECO:0000256" key="5">
    <source>
        <dbReference type="ARBA" id="ARBA00022771"/>
    </source>
</evidence>
<dbReference type="Gene3D" id="3.30.40.10">
    <property type="entry name" value="Zinc/RING finger domain, C3HC4 (zinc finger)"/>
    <property type="match status" value="1"/>
</dbReference>
<evidence type="ECO:0000256" key="6">
    <source>
        <dbReference type="ARBA" id="ARBA00022833"/>
    </source>
</evidence>
<feature type="region of interest" description="Disordered" evidence="8">
    <location>
        <begin position="187"/>
        <end position="326"/>
    </location>
</feature>
<comment type="similarity">
    <text evidence="2">Belongs to the BYE1 family.</text>
</comment>
<evidence type="ECO:0000256" key="3">
    <source>
        <dbReference type="ARBA" id="ARBA00021616"/>
    </source>
</evidence>
<dbReference type="SUPFAM" id="SSF46942">
    <property type="entry name" value="Elongation factor TFIIS domain 2"/>
    <property type="match status" value="1"/>
</dbReference>
<dbReference type="InterPro" id="IPR055499">
    <property type="entry name" value="DUF7071"/>
</dbReference>
<feature type="region of interest" description="Disordered" evidence="8">
    <location>
        <begin position="472"/>
        <end position="586"/>
    </location>
</feature>
<feature type="compositionally biased region" description="Basic and acidic residues" evidence="8">
    <location>
        <begin position="521"/>
        <end position="551"/>
    </location>
</feature>
<dbReference type="InterPro" id="IPR019786">
    <property type="entry name" value="Zinc_finger_PHD-type_CS"/>
</dbReference>
<dbReference type="PANTHER" id="PTHR11477:SF11">
    <property type="entry name" value="TRANSCRIPTION FACTOR BYE1"/>
    <property type="match status" value="1"/>
</dbReference>
<feature type="compositionally biased region" description="Polar residues" evidence="8">
    <location>
        <begin position="553"/>
        <end position="570"/>
    </location>
</feature>
<dbReference type="GO" id="GO:0031440">
    <property type="term" value="P:regulation of mRNA 3'-end processing"/>
    <property type="evidence" value="ECO:0007669"/>
    <property type="project" value="TreeGrafter"/>
</dbReference>
<dbReference type="InterPro" id="IPR013083">
    <property type="entry name" value="Znf_RING/FYVE/PHD"/>
</dbReference>
<feature type="region of interest" description="Disordered" evidence="8">
    <location>
        <begin position="49"/>
        <end position="100"/>
    </location>
</feature>
<dbReference type="Gene3D" id="1.10.472.30">
    <property type="entry name" value="Transcription elongation factor S-II, central domain"/>
    <property type="match status" value="1"/>
</dbReference>